<evidence type="ECO:0000313" key="2">
    <source>
        <dbReference type="EMBL" id="CAE2198949.1"/>
    </source>
</evidence>
<dbReference type="InterPro" id="IPR014710">
    <property type="entry name" value="RmlC-like_jellyroll"/>
</dbReference>
<dbReference type="GO" id="GO:0007154">
    <property type="term" value="P:cell communication"/>
    <property type="evidence" value="ECO:0007669"/>
    <property type="project" value="UniProtKB-ARBA"/>
</dbReference>
<proteinExistence type="predicted"/>
<dbReference type="InterPro" id="IPR000595">
    <property type="entry name" value="cNMP-bd_dom"/>
</dbReference>
<gene>
    <name evidence="2" type="ORF">VSP0166_LOCUS235</name>
</gene>
<evidence type="ECO:0000259" key="1">
    <source>
        <dbReference type="PROSITE" id="PS50042"/>
    </source>
</evidence>
<dbReference type="Gene3D" id="2.60.120.10">
    <property type="entry name" value="Jelly Rolls"/>
    <property type="match status" value="1"/>
</dbReference>
<sequence length="101" mass="11160">MYQVVQGSCQVREAGDSSNVIAELQTGEIFGEISLLLGASTATIITASEKSEEKQNTIVLVIEAEFLQRLFSNDKTLAGKFYKYVAIVTQRRLLDRSSVNK</sequence>
<dbReference type="EMBL" id="HBKP01000338">
    <property type="protein sequence ID" value="CAE2198949.1"/>
    <property type="molecule type" value="Transcribed_RNA"/>
</dbReference>
<dbReference type="PROSITE" id="PS50042">
    <property type="entry name" value="CNMP_BINDING_3"/>
    <property type="match status" value="1"/>
</dbReference>
<dbReference type="GO" id="GO:0023052">
    <property type="term" value="P:signaling"/>
    <property type="evidence" value="ECO:0007669"/>
    <property type="project" value="UniProtKB-ARBA"/>
</dbReference>
<feature type="domain" description="Cyclic nucleotide-binding" evidence="1">
    <location>
        <begin position="1"/>
        <end position="71"/>
    </location>
</feature>
<organism evidence="2">
    <name type="scientific">Vannella robusta</name>
    <dbReference type="NCBI Taxonomy" id="1487602"/>
    <lineage>
        <taxon>Eukaryota</taxon>
        <taxon>Amoebozoa</taxon>
        <taxon>Discosea</taxon>
        <taxon>Flabellinia</taxon>
        <taxon>Vannellidae</taxon>
        <taxon>Vannella</taxon>
    </lineage>
</organism>
<dbReference type="CDD" id="cd00038">
    <property type="entry name" value="CAP_ED"/>
    <property type="match status" value="1"/>
</dbReference>
<accession>A0A7S4M3F8</accession>
<reference evidence="2" key="1">
    <citation type="submission" date="2021-01" db="EMBL/GenBank/DDBJ databases">
        <authorList>
            <person name="Corre E."/>
            <person name="Pelletier E."/>
            <person name="Niang G."/>
            <person name="Scheremetjew M."/>
            <person name="Finn R."/>
            <person name="Kale V."/>
            <person name="Holt S."/>
            <person name="Cochrane G."/>
            <person name="Meng A."/>
            <person name="Brown T."/>
            <person name="Cohen L."/>
        </authorList>
    </citation>
    <scope>NUCLEOTIDE SEQUENCE</scope>
    <source>
        <strain evidence="2">DIVA3 518/3/11/1/6</strain>
    </source>
</reference>
<name>A0A7S4M3F8_9EUKA</name>
<dbReference type="Pfam" id="PF00027">
    <property type="entry name" value="cNMP_binding"/>
    <property type="match status" value="1"/>
</dbReference>
<protein>
    <recommendedName>
        <fullName evidence="1">Cyclic nucleotide-binding domain-containing protein</fullName>
    </recommendedName>
</protein>
<dbReference type="SUPFAM" id="SSF51206">
    <property type="entry name" value="cAMP-binding domain-like"/>
    <property type="match status" value="1"/>
</dbReference>
<dbReference type="AlphaFoldDB" id="A0A7S4M3F8"/>
<dbReference type="InterPro" id="IPR018490">
    <property type="entry name" value="cNMP-bd_dom_sf"/>
</dbReference>